<dbReference type="EMBL" id="JACGCM010000441">
    <property type="protein sequence ID" value="KAF6172159.1"/>
    <property type="molecule type" value="Genomic_DNA"/>
</dbReference>
<proteinExistence type="inferred from homology"/>
<comment type="similarity">
    <text evidence="2">Belongs to the tyrosinase family.</text>
</comment>
<sequence length="230" mass="26518">MPKPIRANQLATAEETAKIIEANQSTMHNVFEATSNNPELFMCKPVLADEAVPTTASGSLETLHNTLHMWSGSRECPYHNMGNFYTAARDTLFFGVHGNVNQLWDYNSRNRDYKVEFDQEDWLQASFVFFDENRKLVKCKVKDCLIPQSLGYTFSVEKQDNAHVHRKYLKRRKTEKSKVRSQTLSLLGIRLKNWESRSNEWGSRSNDRVSVEAEVVRTKLALGPKFQRIA</sequence>
<protein>
    <submittedName>
        <fullName evidence="8">Uncharacterized protein</fullName>
    </submittedName>
</protein>
<evidence type="ECO:0000256" key="4">
    <source>
        <dbReference type="ARBA" id="ARBA00023002"/>
    </source>
</evidence>
<dbReference type="InterPro" id="IPR022739">
    <property type="entry name" value="Polyphenol_oxidase_cen"/>
</dbReference>
<evidence type="ECO:0000256" key="3">
    <source>
        <dbReference type="ARBA" id="ARBA00022723"/>
    </source>
</evidence>
<keyword evidence="9" id="KW-1185">Reference proteome</keyword>
<dbReference type="PANTHER" id="PTHR11474:SF76">
    <property type="entry name" value="SHKT DOMAIN-CONTAINING PROTEIN"/>
    <property type="match status" value="1"/>
</dbReference>
<organism evidence="8 9">
    <name type="scientific">Kingdonia uniflora</name>
    <dbReference type="NCBI Taxonomy" id="39325"/>
    <lineage>
        <taxon>Eukaryota</taxon>
        <taxon>Viridiplantae</taxon>
        <taxon>Streptophyta</taxon>
        <taxon>Embryophyta</taxon>
        <taxon>Tracheophyta</taxon>
        <taxon>Spermatophyta</taxon>
        <taxon>Magnoliopsida</taxon>
        <taxon>Ranunculales</taxon>
        <taxon>Circaeasteraceae</taxon>
        <taxon>Kingdonia</taxon>
    </lineage>
</organism>
<evidence type="ECO:0000256" key="1">
    <source>
        <dbReference type="ARBA" id="ARBA00001973"/>
    </source>
</evidence>
<dbReference type="SUPFAM" id="SSF48056">
    <property type="entry name" value="Di-copper centre-containing domain"/>
    <property type="match status" value="1"/>
</dbReference>
<feature type="domain" description="Tyrosinase copper-binding" evidence="6">
    <location>
        <begin position="18"/>
        <end position="105"/>
    </location>
</feature>
<dbReference type="Pfam" id="PF12142">
    <property type="entry name" value="PPO1_DWL"/>
    <property type="match status" value="1"/>
</dbReference>
<dbReference type="InterPro" id="IPR050316">
    <property type="entry name" value="Tyrosinase/Hemocyanin"/>
</dbReference>
<keyword evidence="5" id="KW-0186">Copper</keyword>
<reference evidence="8 9" key="1">
    <citation type="journal article" date="2020" name="IScience">
        <title>Genome Sequencing of the Endangered Kingdonia uniflora (Circaeasteraceae, Ranunculales) Reveals Potential Mechanisms of Evolutionary Specialization.</title>
        <authorList>
            <person name="Sun Y."/>
            <person name="Deng T."/>
            <person name="Zhang A."/>
            <person name="Moore M.J."/>
            <person name="Landis J.B."/>
            <person name="Lin N."/>
            <person name="Zhang H."/>
            <person name="Zhang X."/>
            <person name="Huang J."/>
            <person name="Zhang X."/>
            <person name="Sun H."/>
            <person name="Wang H."/>
        </authorList>
    </citation>
    <scope>NUCLEOTIDE SEQUENCE [LARGE SCALE GENOMIC DNA]</scope>
    <source>
        <strain evidence="8">TB1705</strain>
        <tissue evidence="8">Leaf</tissue>
    </source>
</reference>
<comment type="cofactor">
    <cofactor evidence="1">
        <name>Cu(2+)</name>
        <dbReference type="ChEBI" id="CHEBI:29036"/>
    </cofactor>
</comment>
<comment type="caution">
    <text evidence="8">The sequence shown here is derived from an EMBL/GenBank/DDBJ whole genome shotgun (WGS) entry which is preliminary data.</text>
</comment>
<dbReference type="InterPro" id="IPR002227">
    <property type="entry name" value="Tyrosinase_Cu-bd"/>
</dbReference>
<dbReference type="AlphaFoldDB" id="A0A7J7NYA6"/>
<keyword evidence="4" id="KW-0560">Oxidoreductase</keyword>
<dbReference type="InterPro" id="IPR008922">
    <property type="entry name" value="Di-copper_centre_dom_sf"/>
</dbReference>
<dbReference type="Pfam" id="PF00264">
    <property type="entry name" value="Tyrosinase"/>
    <property type="match status" value="1"/>
</dbReference>
<dbReference type="PANTHER" id="PTHR11474">
    <property type="entry name" value="TYROSINASE FAMILY MEMBER"/>
    <property type="match status" value="1"/>
</dbReference>
<evidence type="ECO:0000313" key="8">
    <source>
        <dbReference type="EMBL" id="KAF6172159.1"/>
    </source>
</evidence>
<evidence type="ECO:0000313" key="9">
    <source>
        <dbReference type="Proteomes" id="UP000541444"/>
    </source>
</evidence>
<dbReference type="Gene3D" id="1.10.1280.10">
    <property type="entry name" value="Di-copper center containing domain from catechol oxidase"/>
    <property type="match status" value="1"/>
</dbReference>
<dbReference type="GO" id="GO:0004097">
    <property type="term" value="F:catechol oxidase activity"/>
    <property type="evidence" value="ECO:0007669"/>
    <property type="project" value="InterPro"/>
</dbReference>
<feature type="domain" description="Polyphenol oxidase central" evidence="7">
    <location>
        <begin position="116"/>
        <end position="155"/>
    </location>
</feature>
<name>A0A7J7NYA6_9MAGN</name>
<evidence type="ECO:0000259" key="7">
    <source>
        <dbReference type="Pfam" id="PF12142"/>
    </source>
</evidence>
<dbReference type="OrthoDB" id="6132182at2759"/>
<evidence type="ECO:0000256" key="5">
    <source>
        <dbReference type="ARBA" id="ARBA00023008"/>
    </source>
</evidence>
<keyword evidence="3" id="KW-0479">Metal-binding</keyword>
<evidence type="ECO:0000259" key="6">
    <source>
        <dbReference type="Pfam" id="PF00264"/>
    </source>
</evidence>
<gene>
    <name evidence="8" type="ORF">GIB67_003851</name>
</gene>
<accession>A0A7J7NYA6</accession>
<dbReference type="Proteomes" id="UP000541444">
    <property type="component" value="Unassembled WGS sequence"/>
</dbReference>
<evidence type="ECO:0000256" key="2">
    <source>
        <dbReference type="ARBA" id="ARBA00009928"/>
    </source>
</evidence>
<dbReference type="GO" id="GO:0046872">
    <property type="term" value="F:metal ion binding"/>
    <property type="evidence" value="ECO:0007669"/>
    <property type="project" value="UniProtKB-KW"/>
</dbReference>